<organism evidence="3 4">
    <name type="scientific">Flavobacterium ginsengiterrae</name>
    <dbReference type="NCBI Taxonomy" id="871695"/>
    <lineage>
        <taxon>Bacteria</taxon>
        <taxon>Pseudomonadati</taxon>
        <taxon>Bacteroidota</taxon>
        <taxon>Flavobacteriia</taxon>
        <taxon>Flavobacteriales</taxon>
        <taxon>Flavobacteriaceae</taxon>
        <taxon>Flavobacterium</taxon>
    </lineage>
</organism>
<dbReference type="CDD" id="cd08272">
    <property type="entry name" value="MDR6"/>
    <property type="match status" value="1"/>
</dbReference>
<dbReference type="PANTHER" id="PTHR44154">
    <property type="entry name" value="QUINONE OXIDOREDUCTASE"/>
    <property type="match status" value="1"/>
</dbReference>
<proteinExistence type="predicted"/>
<evidence type="ECO:0000313" key="4">
    <source>
        <dbReference type="Proteomes" id="UP001500748"/>
    </source>
</evidence>
<dbReference type="SUPFAM" id="SSF50129">
    <property type="entry name" value="GroES-like"/>
    <property type="match status" value="1"/>
</dbReference>
<reference evidence="4" key="1">
    <citation type="journal article" date="2019" name="Int. J. Syst. Evol. Microbiol.">
        <title>The Global Catalogue of Microorganisms (GCM) 10K type strain sequencing project: providing services to taxonomists for standard genome sequencing and annotation.</title>
        <authorList>
            <consortium name="The Broad Institute Genomics Platform"/>
            <consortium name="The Broad Institute Genome Sequencing Center for Infectious Disease"/>
            <person name="Wu L."/>
            <person name="Ma J."/>
        </authorList>
    </citation>
    <scope>NUCLEOTIDE SEQUENCE [LARGE SCALE GENOMIC DNA]</scope>
    <source>
        <strain evidence="4">JCM 17337</strain>
    </source>
</reference>
<dbReference type="Proteomes" id="UP001500748">
    <property type="component" value="Unassembled WGS sequence"/>
</dbReference>
<dbReference type="InterPro" id="IPR013154">
    <property type="entry name" value="ADH-like_N"/>
</dbReference>
<dbReference type="Pfam" id="PF13602">
    <property type="entry name" value="ADH_zinc_N_2"/>
    <property type="match status" value="1"/>
</dbReference>
<dbReference type="SMART" id="SM00829">
    <property type="entry name" value="PKS_ER"/>
    <property type="match status" value="1"/>
</dbReference>
<comment type="caution">
    <text evidence="3">The sequence shown here is derived from an EMBL/GenBank/DDBJ whole genome shotgun (WGS) entry which is preliminary data.</text>
</comment>
<dbReference type="PANTHER" id="PTHR44154:SF1">
    <property type="entry name" value="QUINONE OXIDOREDUCTASE"/>
    <property type="match status" value="1"/>
</dbReference>
<keyword evidence="1" id="KW-0521">NADP</keyword>
<dbReference type="Gene3D" id="3.40.50.720">
    <property type="entry name" value="NAD(P)-binding Rossmann-like Domain"/>
    <property type="match status" value="1"/>
</dbReference>
<dbReference type="EMBL" id="BAABDU010000002">
    <property type="protein sequence ID" value="GAA3757236.1"/>
    <property type="molecule type" value="Genomic_DNA"/>
</dbReference>
<dbReference type="InterPro" id="IPR020843">
    <property type="entry name" value="ER"/>
</dbReference>
<gene>
    <name evidence="3" type="ORF">GCM10022423_04420</name>
</gene>
<dbReference type="InterPro" id="IPR036291">
    <property type="entry name" value="NAD(P)-bd_dom_sf"/>
</dbReference>
<dbReference type="InterPro" id="IPR011032">
    <property type="entry name" value="GroES-like_sf"/>
</dbReference>
<dbReference type="RefSeq" id="WP_345139655.1">
    <property type="nucleotide sequence ID" value="NZ_BAABDU010000002.1"/>
</dbReference>
<accession>A0ABP7GCM1</accession>
<evidence type="ECO:0000259" key="2">
    <source>
        <dbReference type="SMART" id="SM00829"/>
    </source>
</evidence>
<dbReference type="InterPro" id="IPR051603">
    <property type="entry name" value="Zinc-ADH_QOR/CCCR"/>
</dbReference>
<dbReference type="SUPFAM" id="SSF51735">
    <property type="entry name" value="NAD(P)-binding Rossmann-fold domains"/>
    <property type="match status" value="1"/>
</dbReference>
<dbReference type="Gene3D" id="3.90.180.10">
    <property type="entry name" value="Medium-chain alcohol dehydrogenases, catalytic domain"/>
    <property type="match status" value="1"/>
</dbReference>
<feature type="domain" description="Enoyl reductase (ER)" evidence="2">
    <location>
        <begin position="10"/>
        <end position="324"/>
    </location>
</feature>
<protein>
    <submittedName>
        <fullName evidence="3">Zinc-dependent alcohol dehydrogenase family protein</fullName>
    </submittedName>
</protein>
<keyword evidence="4" id="KW-1185">Reference proteome</keyword>
<sequence length="327" mass="34231">MKALVLENFGEVYTLSDIKKPAAGKGQVLVKIKASGINPLDLKIKEGQAAHAQVNLPAIPGIDMAGIVEAVGEGVKNFKAGDEVYGMTGGVGGVQGSLAEYASVDADLLALKPKNLSFKEAAALPLIFITAWEGLIDRAKVGAGHNVLIQGGAGGVGHIATQIAIAKGANVFAAVSTAHIDLIKEYGAIPIDYTTSSPEDYIAKHTNGEGFDIIYETVGGTTLDNSFKAAKQYKGHVISILGWGNHSLAPLSFHGATYSGVFTLYPLISGKNRKEHGLILKEAAQLVETGKVIPIVDPQNYSLETIEEAYASILNGTAKGKVVINIE</sequence>
<dbReference type="Pfam" id="PF08240">
    <property type="entry name" value="ADH_N"/>
    <property type="match status" value="1"/>
</dbReference>
<evidence type="ECO:0000256" key="1">
    <source>
        <dbReference type="ARBA" id="ARBA00022857"/>
    </source>
</evidence>
<name>A0ABP7GCM1_9FLAO</name>
<evidence type="ECO:0000313" key="3">
    <source>
        <dbReference type="EMBL" id="GAA3757236.1"/>
    </source>
</evidence>